<proteinExistence type="predicted"/>
<name>A0ACB6R8W3_9PLEO</name>
<accession>A0ACB6R8W3</accession>
<sequence length="320" mass="35119">MRHQISLLLFLLPLLHPTLAAIKIASALNVIEYTPEKIAKEDFFNGTVSIVNGGVPTLFSDTSVDIASNAETQALRNYATHKNLRIIYTEAEVAYRIVGNKKSGITTAKDLKGKRIGVVSGTSAGYFVQKYMASVGVKDSEYTTVSGSVCLAEPCGSGTFPAMLKSGQVDAVGMWEPTVELAAREIGLDNAVFFQDAKVYREIFNLHTTSDKLANATKRKEIVDFIRALEKAMALFRDQPDKVYKRAADAVSMKEDILKAVWPVHTWSGTLPEDLLSVLVREDSYVADVDRRSAMSESMLKDLIDDSVLKDARAEAKNTS</sequence>
<evidence type="ECO:0000313" key="2">
    <source>
        <dbReference type="Proteomes" id="UP000799755"/>
    </source>
</evidence>
<keyword evidence="2" id="KW-1185">Reference proteome</keyword>
<gene>
    <name evidence="1" type="ORF">BDR25DRAFT_280537</name>
</gene>
<dbReference type="Proteomes" id="UP000799755">
    <property type="component" value="Unassembled WGS sequence"/>
</dbReference>
<dbReference type="EMBL" id="MU003497">
    <property type="protein sequence ID" value="KAF2474906.1"/>
    <property type="molecule type" value="Genomic_DNA"/>
</dbReference>
<protein>
    <submittedName>
        <fullName evidence="1">Periplasmic binding protein-like II</fullName>
    </submittedName>
</protein>
<evidence type="ECO:0000313" key="1">
    <source>
        <dbReference type="EMBL" id="KAF2474906.1"/>
    </source>
</evidence>
<comment type="caution">
    <text evidence="1">The sequence shown here is derived from an EMBL/GenBank/DDBJ whole genome shotgun (WGS) entry which is preliminary data.</text>
</comment>
<organism evidence="1 2">
    <name type="scientific">Lindgomyces ingoldianus</name>
    <dbReference type="NCBI Taxonomy" id="673940"/>
    <lineage>
        <taxon>Eukaryota</taxon>
        <taxon>Fungi</taxon>
        <taxon>Dikarya</taxon>
        <taxon>Ascomycota</taxon>
        <taxon>Pezizomycotina</taxon>
        <taxon>Dothideomycetes</taxon>
        <taxon>Pleosporomycetidae</taxon>
        <taxon>Pleosporales</taxon>
        <taxon>Lindgomycetaceae</taxon>
        <taxon>Lindgomyces</taxon>
    </lineage>
</organism>
<reference evidence="1" key="1">
    <citation type="journal article" date="2020" name="Stud. Mycol.">
        <title>101 Dothideomycetes genomes: a test case for predicting lifestyles and emergence of pathogens.</title>
        <authorList>
            <person name="Haridas S."/>
            <person name="Albert R."/>
            <person name="Binder M."/>
            <person name="Bloem J."/>
            <person name="Labutti K."/>
            <person name="Salamov A."/>
            <person name="Andreopoulos B."/>
            <person name="Baker S."/>
            <person name="Barry K."/>
            <person name="Bills G."/>
            <person name="Bluhm B."/>
            <person name="Cannon C."/>
            <person name="Castanera R."/>
            <person name="Culley D."/>
            <person name="Daum C."/>
            <person name="Ezra D."/>
            <person name="Gonzalez J."/>
            <person name="Henrissat B."/>
            <person name="Kuo A."/>
            <person name="Liang C."/>
            <person name="Lipzen A."/>
            <person name="Lutzoni F."/>
            <person name="Magnuson J."/>
            <person name="Mondo S."/>
            <person name="Nolan M."/>
            <person name="Ohm R."/>
            <person name="Pangilinan J."/>
            <person name="Park H.-J."/>
            <person name="Ramirez L."/>
            <person name="Alfaro M."/>
            <person name="Sun H."/>
            <person name="Tritt A."/>
            <person name="Yoshinaga Y."/>
            <person name="Zwiers L.-H."/>
            <person name="Turgeon B."/>
            <person name="Goodwin S."/>
            <person name="Spatafora J."/>
            <person name="Crous P."/>
            <person name="Grigoriev I."/>
        </authorList>
    </citation>
    <scope>NUCLEOTIDE SEQUENCE</scope>
    <source>
        <strain evidence="1">ATCC 200398</strain>
    </source>
</reference>